<comment type="caution">
    <text evidence="1">The sequence shown here is derived from an EMBL/GenBank/DDBJ whole genome shotgun (WGS) entry which is preliminary data.</text>
</comment>
<evidence type="ECO:0000313" key="2">
    <source>
        <dbReference type="Proteomes" id="UP001062846"/>
    </source>
</evidence>
<accession>A0ACC0NTY5</accession>
<name>A0ACC0NTY5_RHOML</name>
<evidence type="ECO:0000313" key="1">
    <source>
        <dbReference type="EMBL" id="KAI8556424.1"/>
    </source>
</evidence>
<proteinExistence type="predicted"/>
<dbReference type="Proteomes" id="UP001062846">
    <property type="component" value="Chromosome 5"/>
</dbReference>
<sequence>MRPSVIQCSHVQFDAAKSNWMQPSAIQCGQVQFDATKSNSRPRVILCSHK</sequence>
<reference evidence="1" key="1">
    <citation type="submission" date="2022-02" db="EMBL/GenBank/DDBJ databases">
        <title>Plant Genome Project.</title>
        <authorList>
            <person name="Zhang R.-G."/>
        </authorList>
    </citation>
    <scope>NUCLEOTIDE SEQUENCE</scope>
    <source>
        <strain evidence="1">AT1</strain>
    </source>
</reference>
<gene>
    <name evidence="1" type="ORF">RHMOL_Rhmol05G0252200</name>
</gene>
<keyword evidence="2" id="KW-1185">Reference proteome</keyword>
<dbReference type="EMBL" id="CM046392">
    <property type="protein sequence ID" value="KAI8556424.1"/>
    <property type="molecule type" value="Genomic_DNA"/>
</dbReference>
<organism evidence="1 2">
    <name type="scientific">Rhododendron molle</name>
    <name type="common">Chinese azalea</name>
    <name type="synonym">Azalea mollis</name>
    <dbReference type="NCBI Taxonomy" id="49168"/>
    <lineage>
        <taxon>Eukaryota</taxon>
        <taxon>Viridiplantae</taxon>
        <taxon>Streptophyta</taxon>
        <taxon>Embryophyta</taxon>
        <taxon>Tracheophyta</taxon>
        <taxon>Spermatophyta</taxon>
        <taxon>Magnoliopsida</taxon>
        <taxon>eudicotyledons</taxon>
        <taxon>Gunneridae</taxon>
        <taxon>Pentapetalae</taxon>
        <taxon>asterids</taxon>
        <taxon>Ericales</taxon>
        <taxon>Ericaceae</taxon>
        <taxon>Ericoideae</taxon>
        <taxon>Rhodoreae</taxon>
        <taxon>Rhododendron</taxon>
    </lineage>
</organism>
<protein>
    <submittedName>
        <fullName evidence="1">Uncharacterized protein</fullName>
    </submittedName>
</protein>